<protein>
    <submittedName>
        <fullName evidence="1">Uncharacterized protein</fullName>
    </submittedName>
</protein>
<name>A0ACB8QZQ1_9AGAM</name>
<dbReference type="Proteomes" id="UP000814128">
    <property type="component" value="Unassembled WGS sequence"/>
</dbReference>
<reference evidence="1" key="2">
    <citation type="journal article" date="2022" name="New Phytol.">
        <title>Evolutionary transition to the ectomycorrhizal habit in the genomes of a hyperdiverse lineage of mushroom-forming fungi.</title>
        <authorList>
            <person name="Looney B."/>
            <person name="Miyauchi S."/>
            <person name="Morin E."/>
            <person name="Drula E."/>
            <person name="Courty P.E."/>
            <person name="Kohler A."/>
            <person name="Kuo A."/>
            <person name="LaButti K."/>
            <person name="Pangilinan J."/>
            <person name="Lipzen A."/>
            <person name="Riley R."/>
            <person name="Andreopoulos W."/>
            <person name="He G."/>
            <person name="Johnson J."/>
            <person name="Nolan M."/>
            <person name="Tritt A."/>
            <person name="Barry K.W."/>
            <person name="Grigoriev I.V."/>
            <person name="Nagy L.G."/>
            <person name="Hibbett D."/>
            <person name="Henrissat B."/>
            <person name="Matheny P.B."/>
            <person name="Labbe J."/>
            <person name="Martin F.M."/>
        </authorList>
    </citation>
    <scope>NUCLEOTIDE SEQUENCE</scope>
    <source>
        <strain evidence="1">EC-137</strain>
    </source>
</reference>
<sequence length="149" mass="15780">MQLSVILSAVVSVLTAALVYADGPRTQCVETYRPTATDTCSSISAWSTVPVSTIQSMNPGMSCSAPMGASTVCLRKFLPTCTLNATAHETTCNDLATYFNLTQSQFVQLNDNVDNACDNLVIGAPYCVSIADCFPGNTNPLCTGHEGRK</sequence>
<reference evidence="1" key="1">
    <citation type="submission" date="2021-02" db="EMBL/GenBank/DDBJ databases">
        <authorList>
            <consortium name="DOE Joint Genome Institute"/>
            <person name="Ahrendt S."/>
            <person name="Looney B.P."/>
            <person name="Miyauchi S."/>
            <person name="Morin E."/>
            <person name="Drula E."/>
            <person name="Courty P.E."/>
            <person name="Chicoki N."/>
            <person name="Fauchery L."/>
            <person name="Kohler A."/>
            <person name="Kuo A."/>
            <person name="Labutti K."/>
            <person name="Pangilinan J."/>
            <person name="Lipzen A."/>
            <person name="Riley R."/>
            <person name="Andreopoulos W."/>
            <person name="He G."/>
            <person name="Johnson J."/>
            <person name="Barry K.W."/>
            <person name="Grigoriev I.V."/>
            <person name="Nagy L."/>
            <person name="Hibbett D."/>
            <person name="Henrissat B."/>
            <person name="Matheny P.B."/>
            <person name="Labbe J."/>
            <person name="Martin F."/>
        </authorList>
    </citation>
    <scope>NUCLEOTIDE SEQUENCE</scope>
    <source>
        <strain evidence="1">EC-137</strain>
    </source>
</reference>
<proteinExistence type="predicted"/>
<gene>
    <name evidence="1" type="ORF">K488DRAFT_81353</name>
</gene>
<evidence type="ECO:0000313" key="1">
    <source>
        <dbReference type="EMBL" id="KAI0037127.1"/>
    </source>
</evidence>
<accession>A0ACB8QZQ1</accession>
<comment type="caution">
    <text evidence="1">The sequence shown here is derived from an EMBL/GenBank/DDBJ whole genome shotgun (WGS) entry which is preliminary data.</text>
</comment>
<keyword evidence="2" id="KW-1185">Reference proteome</keyword>
<dbReference type="EMBL" id="MU273465">
    <property type="protein sequence ID" value="KAI0037127.1"/>
    <property type="molecule type" value="Genomic_DNA"/>
</dbReference>
<evidence type="ECO:0000313" key="2">
    <source>
        <dbReference type="Proteomes" id="UP000814128"/>
    </source>
</evidence>
<organism evidence="1 2">
    <name type="scientific">Vararia minispora EC-137</name>
    <dbReference type="NCBI Taxonomy" id="1314806"/>
    <lineage>
        <taxon>Eukaryota</taxon>
        <taxon>Fungi</taxon>
        <taxon>Dikarya</taxon>
        <taxon>Basidiomycota</taxon>
        <taxon>Agaricomycotina</taxon>
        <taxon>Agaricomycetes</taxon>
        <taxon>Russulales</taxon>
        <taxon>Lachnocladiaceae</taxon>
        <taxon>Vararia</taxon>
    </lineage>
</organism>